<dbReference type="InterPro" id="IPR020846">
    <property type="entry name" value="MFS_dom"/>
</dbReference>
<dbReference type="Proteomes" id="UP000247811">
    <property type="component" value="Unassembled WGS sequence"/>
</dbReference>
<evidence type="ECO:0000256" key="5">
    <source>
        <dbReference type="ARBA" id="ARBA00022989"/>
    </source>
</evidence>
<evidence type="ECO:0000256" key="1">
    <source>
        <dbReference type="ARBA" id="ARBA00004651"/>
    </source>
</evidence>
<keyword evidence="10" id="KW-1185">Reference proteome</keyword>
<dbReference type="InterPro" id="IPR005828">
    <property type="entry name" value="MFS_sugar_transport-like"/>
</dbReference>
<feature type="transmembrane region" description="Helical" evidence="7">
    <location>
        <begin position="99"/>
        <end position="117"/>
    </location>
</feature>
<proteinExistence type="predicted"/>
<evidence type="ECO:0000256" key="2">
    <source>
        <dbReference type="ARBA" id="ARBA00022448"/>
    </source>
</evidence>
<dbReference type="PROSITE" id="PS50850">
    <property type="entry name" value="MFS"/>
    <property type="match status" value="1"/>
</dbReference>
<feature type="transmembrane region" description="Helical" evidence="7">
    <location>
        <begin position="292"/>
        <end position="310"/>
    </location>
</feature>
<dbReference type="FunFam" id="1.20.1250.20:FF:000001">
    <property type="entry name" value="Dicarboxylate MFS transporter"/>
    <property type="match status" value="1"/>
</dbReference>
<dbReference type="GO" id="GO:0022857">
    <property type="term" value="F:transmembrane transporter activity"/>
    <property type="evidence" value="ECO:0007669"/>
    <property type="project" value="InterPro"/>
</dbReference>
<protein>
    <submittedName>
        <fullName evidence="9">MFS transporter</fullName>
    </submittedName>
</protein>
<evidence type="ECO:0000256" key="3">
    <source>
        <dbReference type="ARBA" id="ARBA00022475"/>
    </source>
</evidence>
<sequence>MSSLFRSPLRDESPGASTAMTADERRVILASSLGTIFEWYDFYLYGALATIIARQFFTALDPGAAFIFALLAFAAGFIIRPLGAVVFGHLGDMVGRKQTFLVTILLMGLSTFLVAVLPTYSVAGVLAPIALVVLRLLQGLALGGEYGGAATYVAEHAPQHRRGAYTAWIQTTATVGLLLALVVIMLTRQLLGESAFAEWGWRLPFALSSVLLAISLWIRLSMKESPAFRKMQEEGKGSKAPLKEVFGQWRHLKVVLLALFGLVAGQAVVWYTGQFYALFFLTSVLKVDATTANLLLVAALLLGTPFFVLFGALSDRIGRKPVILAGLLLACLSYFPLFKALTHLANPALAQAQQRVEVVLQADPMTCSFQGSPIAREIDFTSSCDIAKRTLTQLSASYRFEPLASGLPTQLLVGETRLEPPNGRLHARGDRFEDESLLEISNFRKQQLPDALWEAGYPRQADPARIHHVGVVAVLFVLMLLVTMVYGPIAAALVEMFPTRIRYTALSLPYHLGNGWFGGLMPTIAFAMVADHGNLYHGLWYPVVIAGATFVIGLLFVRETKDVDIYAKFLYWHPNRLRS</sequence>
<feature type="domain" description="Major facilitator superfamily (MFS) profile" evidence="8">
    <location>
        <begin position="27"/>
        <end position="561"/>
    </location>
</feature>
<evidence type="ECO:0000259" key="8">
    <source>
        <dbReference type="PROSITE" id="PS50850"/>
    </source>
</evidence>
<evidence type="ECO:0000256" key="6">
    <source>
        <dbReference type="ARBA" id="ARBA00023136"/>
    </source>
</evidence>
<feature type="transmembrane region" description="Helical" evidence="7">
    <location>
        <begin position="123"/>
        <end position="144"/>
    </location>
</feature>
<dbReference type="Gene3D" id="1.20.1250.20">
    <property type="entry name" value="MFS general substrate transporter like domains"/>
    <property type="match status" value="2"/>
</dbReference>
<dbReference type="AlphaFoldDB" id="A0A318GW41"/>
<feature type="transmembrane region" description="Helical" evidence="7">
    <location>
        <begin position="469"/>
        <end position="494"/>
    </location>
</feature>
<dbReference type="GO" id="GO:0005886">
    <property type="term" value="C:plasma membrane"/>
    <property type="evidence" value="ECO:0007669"/>
    <property type="project" value="UniProtKB-SubCell"/>
</dbReference>
<feature type="transmembrane region" description="Helical" evidence="7">
    <location>
        <begin position="66"/>
        <end position="87"/>
    </location>
</feature>
<dbReference type="PANTHER" id="PTHR43045:SF7">
    <property type="entry name" value="MAJOR FACILITATOR SUPERFAMILY TRANSPORTER"/>
    <property type="match status" value="1"/>
</dbReference>
<dbReference type="InterPro" id="IPR036259">
    <property type="entry name" value="MFS_trans_sf"/>
</dbReference>
<dbReference type="Pfam" id="PF00083">
    <property type="entry name" value="Sugar_tr"/>
    <property type="match status" value="1"/>
</dbReference>
<evidence type="ECO:0000313" key="9">
    <source>
        <dbReference type="EMBL" id="PXW93426.1"/>
    </source>
</evidence>
<evidence type="ECO:0000256" key="7">
    <source>
        <dbReference type="SAM" id="Phobius"/>
    </source>
</evidence>
<feature type="transmembrane region" description="Helical" evidence="7">
    <location>
        <begin position="165"/>
        <end position="187"/>
    </location>
</feature>
<feature type="transmembrane region" description="Helical" evidence="7">
    <location>
        <begin position="515"/>
        <end position="533"/>
    </location>
</feature>
<comment type="subcellular location">
    <subcellularLocation>
        <location evidence="1">Cell membrane</location>
        <topology evidence="1">Multi-pass membrane protein</topology>
    </subcellularLocation>
</comment>
<keyword evidence="6 7" id="KW-0472">Membrane</keyword>
<keyword evidence="3" id="KW-1003">Cell membrane</keyword>
<evidence type="ECO:0000256" key="4">
    <source>
        <dbReference type="ARBA" id="ARBA00022692"/>
    </source>
</evidence>
<evidence type="ECO:0000313" key="10">
    <source>
        <dbReference type="Proteomes" id="UP000247811"/>
    </source>
</evidence>
<keyword evidence="5 7" id="KW-1133">Transmembrane helix</keyword>
<dbReference type="RefSeq" id="WP_245909617.1">
    <property type="nucleotide sequence ID" value="NZ_QJJS01000020.1"/>
</dbReference>
<reference evidence="9 10" key="1">
    <citation type="submission" date="2018-05" db="EMBL/GenBank/DDBJ databases">
        <title>Genomic Encyclopedia of Type Strains, Phase IV (KMG-IV): sequencing the most valuable type-strain genomes for metagenomic binning, comparative biology and taxonomic classification.</title>
        <authorList>
            <person name="Goeker M."/>
        </authorList>
    </citation>
    <scope>NUCLEOTIDE SEQUENCE [LARGE SCALE GENOMIC DNA]</scope>
    <source>
        <strain evidence="9 10">DSM 566</strain>
    </source>
</reference>
<feature type="transmembrane region" description="Helical" evidence="7">
    <location>
        <begin position="199"/>
        <end position="220"/>
    </location>
</feature>
<dbReference type="PANTHER" id="PTHR43045">
    <property type="entry name" value="SHIKIMATE TRANSPORTER"/>
    <property type="match status" value="1"/>
</dbReference>
<feature type="transmembrane region" description="Helical" evidence="7">
    <location>
        <begin position="254"/>
        <end position="272"/>
    </location>
</feature>
<name>A0A318GW41_9BURK</name>
<dbReference type="InterPro" id="IPR005829">
    <property type="entry name" value="Sugar_transporter_CS"/>
</dbReference>
<feature type="transmembrane region" description="Helical" evidence="7">
    <location>
        <begin position="322"/>
        <end position="341"/>
    </location>
</feature>
<dbReference type="PROSITE" id="PS00217">
    <property type="entry name" value="SUGAR_TRANSPORT_2"/>
    <property type="match status" value="1"/>
</dbReference>
<dbReference type="EMBL" id="QJJS01000020">
    <property type="protein sequence ID" value="PXW93426.1"/>
    <property type="molecule type" value="Genomic_DNA"/>
</dbReference>
<feature type="transmembrane region" description="Helical" evidence="7">
    <location>
        <begin position="539"/>
        <end position="557"/>
    </location>
</feature>
<comment type="caution">
    <text evidence="9">The sequence shown here is derived from an EMBL/GenBank/DDBJ whole genome shotgun (WGS) entry which is preliminary data.</text>
</comment>
<accession>A0A318GW41</accession>
<gene>
    <name evidence="9" type="ORF">C7444_12078</name>
</gene>
<dbReference type="CDD" id="cd17369">
    <property type="entry name" value="MFS_ShiA_like"/>
    <property type="match status" value="1"/>
</dbReference>
<dbReference type="SUPFAM" id="SSF103473">
    <property type="entry name" value="MFS general substrate transporter"/>
    <property type="match status" value="1"/>
</dbReference>
<keyword evidence="2" id="KW-0813">Transport</keyword>
<keyword evidence="4 7" id="KW-0812">Transmembrane</keyword>
<organism evidence="9 10">
    <name type="scientific">Sphaerotilus hippei</name>
    <dbReference type="NCBI Taxonomy" id="744406"/>
    <lineage>
        <taxon>Bacteria</taxon>
        <taxon>Pseudomonadati</taxon>
        <taxon>Pseudomonadota</taxon>
        <taxon>Betaproteobacteria</taxon>
        <taxon>Burkholderiales</taxon>
        <taxon>Sphaerotilaceae</taxon>
        <taxon>Sphaerotilus</taxon>
    </lineage>
</organism>